<dbReference type="InterPro" id="IPR001647">
    <property type="entry name" value="HTH_TetR"/>
</dbReference>
<dbReference type="Proteomes" id="UP000264179">
    <property type="component" value="Unassembled WGS sequence"/>
</dbReference>
<dbReference type="InterPro" id="IPR036271">
    <property type="entry name" value="Tet_transcr_reg_TetR-rel_C_sf"/>
</dbReference>
<dbReference type="Pfam" id="PF13977">
    <property type="entry name" value="TetR_C_6"/>
    <property type="match status" value="1"/>
</dbReference>
<evidence type="ECO:0000313" key="8">
    <source>
        <dbReference type="EMBL" id="HCW68731.1"/>
    </source>
</evidence>
<evidence type="ECO:0000256" key="4">
    <source>
        <dbReference type="ARBA" id="ARBA00023163"/>
    </source>
</evidence>
<dbReference type="GO" id="GO:0000976">
    <property type="term" value="F:transcription cis-regulatory region binding"/>
    <property type="evidence" value="ECO:0007669"/>
    <property type="project" value="TreeGrafter"/>
</dbReference>
<dbReference type="Gene3D" id="1.10.357.10">
    <property type="entry name" value="Tetracycline Repressor, domain 2"/>
    <property type="match status" value="1"/>
</dbReference>
<evidence type="ECO:0000256" key="2">
    <source>
        <dbReference type="ARBA" id="ARBA00023015"/>
    </source>
</evidence>
<sequence length="205" mass="22947">MPKFVDHEERCNEIVNALIKLATRIGLHEVTMRAVAAEANVSLRLVQYYFTDKAGLMHAALLKLEADSHQRWADRLSGKITSESPRRILEIFANEAIPNEPDSRTFHLVWLSYAVIAMTDSVMASHPFADGPKRLERQLCNLFMECQRDGSLPARANPSFEATRLIALVHGLGTSVMIGHVDAAAAIAVTQRHLDDVFKQTKMRN</sequence>
<evidence type="ECO:0000313" key="9">
    <source>
        <dbReference type="Proteomes" id="UP000264179"/>
    </source>
</evidence>
<dbReference type="InterPro" id="IPR039538">
    <property type="entry name" value="BetI_C"/>
</dbReference>
<dbReference type="InterPro" id="IPR009057">
    <property type="entry name" value="Homeodomain-like_sf"/>
</dbReference>
<protein>
    <submittedName>
        <fullName evidence="7">TetR family transcriptional regulator</fullName>
    </submittedName>
</protein>
<accession>A0A358HZC3</accession>
<evidence type="ECO:0000313" key="10">
    <source>
        <dbReference type="Proteomes" id="UP000264753"/>
    </source>
</evidence>
<dbReference type="Pfam" id="PF00440">
    <property type="entry name" value="TetR_N"/>
    <property type="match status" value="1"/>
</dbReference>
<comment type="caution">
    <text evidence="7">The sequence shown here is derived from an EMBL/GenBank/DDBJ whole genome shotgun (WGS) entry which is preliminary data.</text>
</comment>
<keyword evidence="2" id="KW-0805">Transcription regulation</keyword>
<dbReference type="EMBL" id="DPOP01000129">
    <property type="protein sequence ID" value="HCW68731.1"/>
    <property type="molecule type" value="Genomic_DNA"/>
</dbReference>
<evidence type="ECO:0000256" key="3">
    <source>
        <dbReference type="ARBA" id="ARBA00023125"/>
    </source>
</evidence>
<evidence type="ECO:0000259" key="6">
    <source>
        <dbReference type="PROSITE" id="PS50977"/>
    </source>
</evidence>
<dbReference type="InterPro" id="IPR050109">
    <property type="entry name" value="HTH-type_TetR-like_transc_reg"/>
</dbReference>
<keyword evidence="4" id="KW-0804">Transcription</keyword>
<keyword evidence="3 5" id="KW-0238">DNA-binding</keyword>
<dbReference type="PROSITE" id="PS50977">
    <property type="entry name" value="HTH_TETR_2"/>
    <property type="match status" value="1"/>
</dbReference>
<feature type="domain" description="HTH tetR-type" evidence="6">
    <location>
        <begin position="8"/>
        <end position="68"/>
    </location>
</feature>
<name>A0A358HZC3_9PROT</name>
<evidence type="ECO:0000256" key="1">
    <source>
        <dbReference type="ARBA" id="ARBA00022491"/>
    </source>
</evidence>
<dbReference type="Proteomes" id="UP000264753">
    <property type="component" value="Unassembled WGS sequence"/>
</dbReference>
<proteinExistence type="predicted"/>
<dbReference type="AlphaFoldDB" id="A0A358HZC3"/>
<dbReference type="GO" id="GO:0003700">
    <property type="term" value="F:DNA-binding transcription factor activity"/>
    <property type="evidence" value="ECO:0007669"/>
    <property type="project" value="TreeGrafter"/>
</dbReference>
<dbReference type="SUPFAM" id="SSF46689">
    <property type="entry name" value="Homeodomain-like"/>
    <property type="match status" value="1"/>
</dbReference>
<dbReference type="SUPFAM" id="SSF48498">
    <property type="entry name" value="Tetracyclin repressor-like, C-terminal domain"/>
    <property type="match status" value="1"/>
</dbReference>
<dbReference type="PANTHER" id="PTHR30055">
    <property type="entry name" value="HTH-TYPE TRANSCRIPTIONAL REGULATOR RUTR"/>
    <property type="match status" value="1"/>
</dbReference>
<evidence type="ECO:0000313" key="7">
    <source>
        <dbReference type="EMBL" id="HBV00531.1"/>
    </source>
</evidence>
<reference evidence="9 10" key="1">
    <citation type="journal article" date="2018" name="Nat. Biotechnol.">
        <title>A standardized bacterial taxonomy based on genome phylogeny substantially revises the tree of life.</title>
        <authorList>
            <person name="Parks D.H."/>
            <person name="Chuvochina M."/>
            <person name="Waite D.W."/>
            <person name="Rinke C."/>
            <person name="Skarshewski A."/>
            <person name="Chaumeil P.A."/>
            <person name="Hugenholtz P."/>
        </authorList>
    </citation>
    <scope>NUCLEOTIDE SEQUENCE [LARGE SCALE GENOMIC DNA]</scope>
    <source>
        <strain evidence="7">UBA8707</strain>
        <strain evidence="8">UBA9881</strain>
    </source>
</reference>
<keyword evidence="1" id="KW-0678">Repressor</keyword>
<organism evidence="7 10">
    <name type="scientific">Thalassospira lucentensis</name>
    <dbReference type="NCBI Taxonomy" id="168935"/>
    <lineage>
        <taxon>Bacteria</taxon>
        <taxon>Pseudomonadati</taxon>
        <taxon>Pseudomonadota</taxon>
        <taxon>Alphaproteobacteria</taxon>
        <taxon>Rhodospirillales</taxon>
        <taxon>Thalassospiraceae</taxon>
        <taxon>Thalassospira</taxon>
    </lineage>
</organism>
<dbReference type="PANTHER" id="PTHR30055:SF234">
    <property type="entry name" value="HTH-TYPE TRANSCRIPTIONAL REGULATOR BETI"/>
    <property type="match status" value="1"/>
</dbReference>
<dbReference type="RefSeq" id="WP_277278337.1">
    <property type="nucleotide sequence ID" value="NZ_DOOG01000172.1"/>
</dbReference>
<dbReference type="EMBL" id="DOOG01000172">
    <property type="protein sequence ID" value="HBV00531.1"/>
    <property type="molecule type" value="Genomic_DNA"/>
</dbReference>
<feature type="DNA-binding region" description="H-T-H motif" evidence="5">
    <location>
        <begin position="31"/>
        <end position="50"/>
    </location>
</feature>
<gene>
    <name evidence="7" type="ORF">DEF21_21870</name>
    <name evidence="8" type="ORF">DHR80_16355</name>
</gene>
<evidence type="ECO:0000256" key="5">
    <source>
        <dbReference type="PROSITE-ProRule" id="PRU00335"/>
    </source>
</evidence>